<dbReference type="AlphaFoldDB" id="A0A6L9XVD0"/>
<keyword evidence="2" id="KW-1185">Reference proteome</keyword>
<comment type="caution">
    <text evidence="1">The sequence shown here is derived from an EMBL/GenBank/DDBJ whole genome shotgun (WGS) entry which is preliminary data.</text>
</comment>
<name>A0A6L9XVD0_9MICO</name>
<organism evidence="1 2">
    <name type="scientific">Leifsonia tongyongensis</name>
    <dbReference type="NCBI Taxonomy" id="1268043"/>
    <lineage>
        <taxon>Bacteria</taxon>
        <taxon>Bacillati</taxon>
        <taxon>Actinomycetota</taxon>
        <taxon>Actinomycetes</taxon>
        <taxon>Micrococcales</taxon>
        <taxon>Microbacteriaceae</taxon>
        <taxon>Leifsonia</taxon>
    </lineage>
</organism>
<accession>A0A6L9XVD0</accession>
<gene>
    <name evidence="1" type="ORF">G3T36_04765</name>
</gene>
<dbReference type="RefSeq" id="WP_163288346.1">
    <property type="nucleotide sequence ID" value="NZ_JAAGWY010000001.1"/>
</dbReference>
<proteinExistence type="predicted"/>
<evidence type="ECO:0000313" key="2">
    <source>
        <dbReference type="Proteomes" id="UP000474967"/>
    </source>
</evidence>
<dbReference type="Proteomes" id="UP000474967">
    <property type="component" value="Unassembled WGS sequence"/>
</dbReference>
<evidence type="ECO:0000313" key="1">
    <source>
        <dbReference type="EMBL" id="NEN05177.1"/>
    </source>
</evidence>
<protein>
    <submittedName>
        <fullName evidence="1">Uncharacterized protein</fullName>
    </submittedName>
</protein>
<reference evidence="1 2" key="1">
    <citation type="journal article" date="2014" name="J. Microbiol.">
        <title>Diaminobutyricibacter tongyongensis gen. nov., sp. nov. and Homoserinibacter gongjuensis gen. nov., sp. nov. belong to the family Microbacteriaceae.</title>
        <authorList>
            <person name="Kim S.J."/>
            <person name="Ahn J.H."/>
            <person name="Weon H.Y."/>
            <person name="Hamada M."/>
            <person name="Suzuki K."/>
            <person name="Kwon S.W."/>
        </authorList>
    </citation>
    <scope>NUCLEOTIDE SEQUENCE [LARGE SCALE GENOMIC DNA]</scope>
    <source>
        <strain evidence="1 2">NBRC 108724</strain>
    </source>
</reference>
<sequence>MSPEAPESGPVGAWSGLLDRFEDEIRRVNRGETTELPDWSEPDAFPPLPAELAGRARSILERQRSTAERASAARREIGRELAAVRAIPATTGSQLPRYIDRLA</sequence>
<dbReference type="EMBL" id="JAAGWY010000001">
    <property type="protein sequence ID" value="NEN05177.1"/>
    <property type="molecule type" value="Genomic_DNA"/>
</dbReference>